<evidence type="ECO:0000313" key="2">
    <source>
        <dbReference type="EMBL" id="MDO3396707.1"/>
    </source>
</evidence>
<feature type="transmembrane region" description="Helical" evidence="1">
    <location>
        <begin position="21"/>
        <end position="39"/>
    </location>
</feature>
<keyword evidence="1" id="KW-0812">Transmembrane</keyword>
<sequence length="232" mass="25612">MATSTLVRGARASRSTITLKIMMAGSGALFILYVLAHMYGNLKAFSGESAFNEYAEHLRELGQPLLPYSGFLWLFRAALIIALVVHVYAAVVLWKRAQAARPVKYEVSKRRNSSFSSRTMRWGGLTLLLFLVWHLLNFTIVKINPTGGETNNPYQLMVDTFGVWWMTLIYLAAMAALGLHLHHGTFSAAQTLGWTNTAASRTRARTAGWVLAVVVAGGFSLVPLFTLFGVID</sequence>
<dbReference type="Gene3D" id="1.20.1300.10">
    <property type="entry name" value="Fumarate reductase/succinate dehydrogenase, transmembrane subunit"/>
    <property type="match status" value="1"/>
</dbReference>
<dbReference type="InterPro" id="IPR011138">
    <property type="entry name" value="Cytochrome_b-558"/>
</dbReference>
<reference evidence="2" key="1">
    <citation type="submission" date="2023-06" db="EMBL/GenBank/DDBJ databases">
        <title>Genome sequence of Nocardioides sp. SOB44.</title>
        <authorList>
            <person name="Zhang G."/>
        </authorList>
    </citation>
    <scope>NUCLEOTIDE SEQUENCE</scope>
    <source>
        <strain evidence="2">SOB44</strain>
    </source>
</reference>
<dbReference type="SUPFAM" id="SSF81343">
    <property type="entry name" value="Fumarate reductase respiratory complex transmembrane subunits"/>
    <property type="match status" value="1"/>
</dbReference>
<gene>
    <name evidence="2" type="ORF">QWJ41_13340</name>
</gene>
<keyword evidence="1" id="KW-1133">Transmembrane helix</keyword>
<feature type="transmembrane region" description="Helical" evidence="1">
    <location>
        <begin position="161"/>
        <end position="181"/>
    </location>
</feature>
<evidence type="ECO:0000313" key="3">
    <source>
        <dbReference type="Proteomes" id="UP001168363"/>
    </source>
</evidence>
<comment type="caution">
    <text evidence="2">The sequence shown here is derived from an EMBL/GenBank/DDBJ whole genome shotgun (WGS) entry which is preliminary data.</text>
</comment>
<name>A0ABT8TWF1_9ACTN</name>
<organism evidence="2 3">
    <name type="scientific">Nocardioides cremeus</name>
    <dbReference type="NCBI Taxonomy" id="3058044"/>
    <lineage>
        <taxon>Bacteria</taxon>
        <taxon>Bacillati</taxon>
        <taxon>Actinomycetota</taxon>
        <taxon>Actinomycetes</taxon>
        <taxon>Propionibacteriales</taxon>
        <taxon>Nocardioidaceae</taxon>
        <taxon>Nocardioides</taxon>
    </lineage>
</organism>
<dbReference type="EMBL" id="JAULSC010000013">
    <property type="protein sequence ID" value="MDO3396707.1"/>
    <property type="molecule type" value="Genomic_DNA"/>
</dbReference>
<dbReference type="RefSeq" id="WP_302708903.1">
    <property type="nucleotide sequence ID" value="NZ_JAULSC010000013.1"/>
</dbReference>
<feature type="transmembrane region" description="Helical" evidence="1">
    <location>
        <begin position="71"/>
        <end position="94"/>
    </location>
</feature>
<dbReference type="Proteomes" id="UP001168363">
    <property type="component" value="Unassembled WGS sequence"/>
</dbReference>
<evidence type="ECO:0000256" key="1">
    <source>
        <dbReference type="SAM" id="Phobius"/>
    </source>
</evidence>
<feature type="transmembrane region" description="Helical" evidence="1">
    <location>
        <begin position="119"/>
        <end position="141"/>
    </location>
</feature>
<dbReference type="InterPro" id="IPR034804">
    <property type="entry name" value="SQR/QFR_C/D"/>
</dbReference>
<feature type="transmembrane region" description="Helical" evidence="1">
    <location>
        <begin position="209"/>
        <end position="231"/>
    </location>
</feature>
<accession>A0ABT8TWF1</accession>
<keyword evidence="1" id="KW-0472">Membrane</keyword>
<keyword evidence="3" id="KW-1185">Reference proteome</keyword>
<protein>
    <submittedName>
        <fullName evidence="2">Succinate dehydrogenase cytochrome b subunit</fullName>
    </submittedName>
</protein>
<dbReference type="NCBIfam" id="TIGR02046">
    <property type="entry name" value="sdhC_b558_fam"/>
    <property type="match status" value="1"/>
</dbReference>
<dbReference type="CDD" id="cd03498">
    <property type="entry name" value="SQR_TypeB_2_TM"/>
    <property type="match status" value="1"/>
</dbReference>
<proteinExistence type="predicted"/>